<feature type="transmembrane region" description="Helical" evidence="1">
    <location>
        <begin position="243"/>
        <end position="266"/>
    </location>
</feature>
<dbReference type="PANTHER" id="PTHR23028:SF53">
    <property type="entry name" value="ACYL_TRANSF_3 DOMAIN-CONTAINING PROTEIN"/>
    <property type="match status" value="1"/>
</dbReference>
<organism evidence="3 4">
    <name type="scientific">Kibdelosporangium phytohabitans</name>
    <dbReference type="NCBI Taxonomy" id="860235"/>
    <lineage>
        <taxon>Bacteria</taxon>
        <taxon>Bacillati</taxon>
        <taxon>Actinomycetota</taxon>
        <taxon>Actinomycetes</taxon>
        <taxon>Pseudonocardiales</taxon>
        <taxon>Pseudonocardiaceae</taxon>
        <taxon>Kibdelosporangium</taxon>
    </lineage>
</organism>
<dbReference type="InterPro" id="IPR050879">
    <property type="entry name" value="Acyltransferase_3"/>
</dbReference>
<dbReference type="Pfam" id="PF01757">
    <property type="entry name" value="Acyl_transf_3"/>
    <property type="match status" value="1"/>
</dbReference>
<dbReference type="EMBL" id="CP012752">
    <property type="protein sequence ID" value="ALG12920.1"/>
    <property type="molecule type" value="Genomic_DNA"/>
</dbReference>
<reference evidence="3 4" key="1">
    <citation type="submission" date="2015-07" db="EMBL/GenBank/DDBJ databases">
        <title>Genome sequencing of Kibdelosporangium phytohabitans.</title>
        <authorList>
            <person name="Qin S."/>
            <person name="Xing K."/>
        </authorList>
    </citation>
    <scope>NUCLEOTIDE SEQUENCE [LARGE SCALE GENOMIC DNA]</scope>
    <source>
        <strain evidence="3 4">KLBMP1111</strain>
    </source>
</reference>
<dbReference type="GO" id="GO:0016747">
    <property type="term" value="F:acyltransferase activity, transferring groups other than amino-acyl groups"/>
    <property type="evidence" value="ECO:0007669"/>
    <property type="project" value="InterPro"/>
</dbReference>
<feature type="transmembrane region" description="Helical" evidence="1">
    <location>
        <begin position="151"/>
        <end position="172"/>
    </location>
</feature>
<dbReference type="AlphaFoldDB" id="A0A0N9HZX6"/>
<evidence type="ECO:0000259" key="2">
    <source>
        <dbReference type="Pfam" id="PF01757"/>
    </source>
</evidence>
<dbReference type="Proteomes" id="UP000063699">
    <property type="component" value="Chromosome"/>
</dbReference>
<keyword evidence="4" id="KW-1185">Reference proteome</keyword>
<dbReference type="GO" id="GO:0009103">
    <property type="term" value="P:lipopolysaccharide biosynthetic process"/>
    <property type="evidence" value="ECO:0007669"/>
    <property type="project" value="TreeGrafter"/>
</dbReference>
<keyword evidence="1" id="KW-0472">Membrane</keyword>
<feature type="transmembrane region" description="Helical" evidence="1">
    <location>
        <begin position="278"/>
        <end position="304"/>
    </location>
</feature>
<dbReference type="PANTHER" id="PTHR23028">
    <property type="entry name" value="ACETYLTRANSFERASE"/>
    <property type="match status" value="1"/>
</dbReference>
<evidence type="ECO:0000313" key="3">
    <source>
        <dbReference type="EMBL" id="ALG12920.1"/>
    </source>
</evidence>
<feature type="transmembrane region" description="Helical" evidence="1">
    <location>
        <begin position="192"/>
        <end position="213"/>
    </location>
</feature>
<accession>A0A0N9HZX6</accession>
<keyword evidence="1" id="KW-0812">Transmembrane</keyword>
<gene>
    <name evidence="3" type="ORF">AOZ06_44115</name>
</gene>
<feature type="transmembrane region" description="Helical" evidence="1">
    <location>
        <begin position="310"/>
        <end position="334"/>
    </location>
</feature>
<name>A0A0N9HZX6_9PSEU</name>
<feature type="transmembrane region" description="Helical" evidence="1">
    <location>
        <begin position="119"/>
        <end position="139"/>
    </location>
</feature>
<feature type="transmembrane region" description="Helical" evidence="1">
    <location>
        <begin position="30"/>
        <end position="54"/>
    </location>
</feature>
<keyword evidence="1" id="KW-1133">Transmembrane helix</keyword>
<evidence type="ECO:0000256" key="1">
    <source>
        <dbReference type="SAM" id="Phobius"/>
    </source>
</evidence>
<feature type="transmembrane region" description="Helical" evidence="1">
    <location>
        <begin position="220"/>
        <end position="237"/>
    </location>
</feature>
<proteinExistence type="predicted"/>
<sequence length="361" mass="39564">MRFIAAFSVFALGCVYYLFASPDPIVFEGSWHAAAGGVSYFFILSGFILAWSAPAGDTNRRFWRRRFFKIYPNHLITFVVAVVLIALMAPEAAVDSWIAIPNLLLIQSWFPGLDVRGSFNGVAWSLSCEALFYFCFPFLQRLVDRIRPTALWWWAGGVVAVIFAIPALSAAIGPVQEPLSPILGLTAWDSYVVYQLPPVRMLEFVFGIILARIVMNGQRLPLGFGGAVVLVIAAFALKPIIPPAYATVAITVVPLGLLVAAGAVADNTKKRTGLANRVMVWLGEISFALYMWHYMVLLVGYHLLIEGKGLSTAATIGIAVGLFGISIVVSWLQYTMIERPIMRKFARPRQPAPAPKQPAAA</sequence>
<dbReference type="InterPro" id="IPR002656">
    <property type="entry name" value="Acyl_transf_3_dom"/>
</dbReference>
<dbReference type="STRING" id="860235.AOZ06_44115"/>
<protein>
    <recommendedName>
        <fullName evidence="2">Acyltransferase 3 domain-containing protein</fullName>
    </recommendedName>
</protein>
<evidence type="ECO:0000313" key="4">
    <source>
        <dbReference type="Proteomes" id="UP000063699"/>
    </source>
</evidence>
<feature type="transmembrane region" description="Helical" evidence="1">
    <location>
        <begin position="75"/>
        <end position="99"/>
    </location>
</feature>
<dbReference type="GO" id="GO:0016020">
    <property type="term" value="C:membrane"/>
    <property type="evidence" value="ECO:0007669"/>
    <property type="project" value="TreeGrafter"/>
</dbReference>
<dbReference type="KEGG" id="kphy:AOZ06_44115"/>
<feature type="domain" description="Acyltransferase 3" evidence="2">
    <location>
        <begin position="1"/>
        <end position="332"/>
    </location>
</feature>